<evidence type="ECO:0000313" key="4">
    <source>
        <dbReference type="Proteomes" id="UP000234789"/>
    </source>
</evidence>
<dbReference type="EMBL" id="NFEZ01000003">
    <property type="protein sequence ID" value="PLT46903.1"/>
    <property type="molecule type" value="Genomic_DNA"/>
</dbReference>
<dbReference type="AlphaFoldDB" id="A0A2N5N996"/>
<feature type="transmembrane region" description="Helical" evidence="1">
    <location>
        <begin position="47"/>
        <end position="63"/>
    </location>
</feature>
<proteinExistence type="predicted"/>
<feature type="domain" description="Inositolphosphotransferase Aur1/Ipt1" evidence="2">
    <location>
        <begin position="94"/>
        <end position="254"/>
    </location>
</feature>
<keyword evidence="1" id="KW-0472">Membrane</keyword>
<dbReference type="GO" id="GO:0016020">
    <property type="term" value="C:membrane"/>
    <property type="evidence" value="ECO:0007669"/>
    <property type="project" value="UniProtKB-SubCell"/>
</dbReference>
<keyword evidence="1" id="KW-1133">Transmembrane helix</keyword>
<dbReference type="Gene3D" id="1.20.144.10">
    <property type="entry name" value="Phosphatidic acid phosphatase type 2/haloperoxidase"/>
    <property type="match status" value="1"/>
</dbReference>
<evidence type="ECO:0000259" key="2">
    <source>
        <dbReference type="Pfam" id="PF14378"/>
    </source>
</evidence>
<feature type="transmembrane region" description="Helical" evidence="1">
    <location>
        <begin position="6"/>
        <end position="26"/>
    </location>
</feature>
<dbReference type="Pfam" id="PF14378">
    <property type="entry name" value="PAP2_3"/>
    <property type="match status" value="1"/>
</dbReference>
<dbReference type="InterPro" id="IPR036938">
    <property type="entry name" value="PAP2/HPO_sf"/>
</dbReference>
<feature type="transmembrane region" description="Helical" evidence="1">
    <location>
        <begin position="136"/>
        <end position="155"/>
    </location>
</feature>
<accession>A0A2N5N996</accession>
<dbReference type="InterPro" id="IPR026841">
    <property type="entry name" value="Aur1/Ipt1"/>
</dbReference>
<dbReference type="SUPFAM" id="SSF48317">
    <property type="entry name" value="Acid phosphatase/Vanadium-dependent haloperoxidase"/>
    <property type="match status" value="1"/>
</dbReference>
<keyword evidence="1" id="KW-0812">Transmembrane</keyword>
<feature type="transmembrane region" description="Helical" evidence="1">
    <location>
        <begin position="192"/>
        <end position="208"/>
    </location>
</feature>
<dbReference type="CDD" id="cd03386">
    <property type="entry name" value="PAP2_Aur1_like"/>
    <property type="match status" value="1"/>
</dbReference>
<keyword evidence="4" id="KW-1185">Reference proteome</keyword>
<name>A0A2N5N996_9BACL</name>
<comment type="caution">
    <text evidence="3">The sequence shown here is derived from an EMBL/GenBank/DDBJ whole genome shotgun (WGS) entry which is preliminary data.</text>
</comment>
<reference evidence="3 4" key="1">
    <citation type="submission" date="2017-05" db="EMBL/GenBank/DDBJ databases">
        <title>Functional genome analysis of Paenibacillus pasadenensis strain R16: insights on endophytic life style and antifungal activity.</title>
        <authorList>
            <person name="Passera A."/>
            <person name="Marcolungo L."/>
            <person name="Casati P."/>
            <person name="Brasca M."/>
            <person name="Quaglino F."/>
            <person name="Delledonne M."/>
        </authorList>
    </citation>
    <scope>NUCLEOTIDE SEQUENCE [LARGE SCALE GENOMIC DNA]</scope>
    <source>
        <strain evidence="3 4">R16</strain>
    </source>
</reference>
<gene>
    <name evidence="3" type="ORF">B8V81_1127</name>
</gene>
<protein>
    <recommendedName>
        <fullName evidence="2">Inositolphosphotransferase Aur1/Ipt1 domain-containing protein</fullName>
    </recommendedName>
</protein>
<feature type="transmembrane region" description="Helical" evidence="1">
    <location>
        <begin position="241"/>
        <end position="259"/>
    </location>
</feature>
<feature type="transmembrane region" description="Helical" evidence="1">
    <location>
        <begin position="104"/>
        <end position="124"/>
    </location>
</feature>
<evidence type="ECO:0000313" key="3">
    <source>
        <dbReference type="EMBL" id="PLT46903.1"/>
    </source>
</evidence>
<evidence type="ECO:0000256" key="1">
    <source>
        <dbReference type="SAM" id="Phobius"/>
    </source>
</evidence>
<sequence length="273" mass="31154">MAIFHSMNQVTIYTILTSALLIGFGTGRNPLRAAWVFVRNLATRPRYLLLFASLLGILFLNKFELTLEKAMKPQPDFTPYIFSFEGRFVENFQQLFHAEWLTPFLAFFYIVVFQSVLVASLGIYMFRDRSGRQFKATCYAVMINYLVAIPFYLFLPVKEVWAYDPNVHFYMLEAFPAFESMYRGLSGLDNCFPSLHTSISVTMALLAARSGNRRWAWFAGINAAIIIFTIFYMGIHWLTDMLGGLGLAVFSVALAYRLADLSSIRKPLPTVQG</sequence>
<feature type="transmembrane region" description="Helical" evidence="1">
    <location>
        <begin position="215"/>
        <end position="235"/>
    </location>
</feature>
<organism evidence="3 4">
    <name type="scientific">Paenibacillus pasadenensis</name>
    <dbReference type="NCBI Taxonomy" id="217090"/>
    <lineage>
        <taxon>Bacteria</taxon>
        <taxon>Bacillati</taxon>
        <taxon>Bacillota</taxon>
        <taxon>Bacilli</taxon>
        <taxon>Bacillales</taxon>
        <taxon>Paenibacillaceae</taxon>
        <taxon>Paenibacillus</taxon>
    </lineage>
</organism>
<dbReference type="Proteomes" id="UP000234789">
    <property type="component" value="Unassembled WGS sequence"/>
</dbReference>